<organism evidence="1 2">
    <name type="scientific">Cephalotus follicularis</name>
    <name type="common">Albany pitcher plant</name>
    <dbReference type="NCBI Taxonomy" id="3775"/>
    <lineage>
        <taxon>Eukaryota</taxon>
        <taxon>Viridiplantae</taxon>
        <taxon>Streptophyta</taxon>
        <taxon>Embryophyta</taxon>
        <taxon>Tracheophyta</taxon>
        <taxon>Spermatophyta</taxon>
        <taxon>Magnoliopsida</taxon>
        <taxon>eudicotyledons</taxon>
        <taxon>Gunneridae</taxon>
        <taxon>Pentapetalae</taxon>
        <taxon>rosids</taxon>
        <taxon>fabids</taxon>
        <taxon>Oxalidales</taxon>
        <taxon>Cephalotaceae</taxon>
        <taxon>Cephalotus</taxon>
    </lineage>
</organism>
<protein>
    <submittedName>
        <fullName evidence="1">Uncharacterized protein</fullName>
    </submittedName>
</protein>
<dbReference type="EMBL" id="BDDD01000523">
    <property type="protein sequence ID" value="GAV67106.1"/>
    <property type="molecule type" value="Genomic_DNA"/>
</dbReference>
<gene>
    <name evidence="1" type="ORF">CFOL_v3_10615</name>
</gene>
<evidence type="ECO:0000313" key="1">
    <source>
        <dbReference type="EMBL" id="GAV67106.1"/>
    </source>
</evidence>
<feature type="non-terminal residue" evidence="1">
    <location>
        <position position="146"/>
    </location>
</feature>
<reference evidence="2" key="1">
    <citation type="submission" date="2016-04" db="EMBL/GenBank/DDBJ databases">
        <title>Cephalotus genome sequencing.</title>
        <authorList>
            <person name="Fukushima K."/>
            <person name="Hasebe M."/>
            <person name="Fang X."/>
        </authorList>
    </citation>
    <scope>NUCLEOTIDE SEQUENCE [LARGE SCALE GENOMIC DNA]</scope>
    <source>
        <strain evidence="2">cv. St1</strain>
    </source>
</reference>
<proteinExistence type="predicted"/>
<accession>A0A1Q3BGF6</accession>
<dbReference type="AlphaFoldDB" id="A0A1Q3BGF6"/>
<keyword evidence="2" id="KW-1185">Reference proteome</keyword>
<evidence type="ECO:0000313" key="2">
    <source>
        <dbReference type="Proteomes" id="UP000187406"/>
    </source>
</evidence>
<dbReference type="InParanoid" id="A0A1Q3BGF6"/>
<sequence length="146" mass="15733">MSLLEIAEQQAREGGTGLSLLADGWHSLRPSIFMPHMVCPLATMGSKPMAKLSTNATATTSFVYASISLKPHYFGYTSCYLEGGTGLSLLADGWHSLRPSIFMPHMVCPLATMGSKPMAKLSTNATATTCFVYASISLKPHYFGYT</sequence>
<comment type="caution">
    <text evidence="1">The sequence shown here is derived from an EMBL/GenBank/DDBJ whole genome shotgun (WGS) entry which is preliminary data.</text>
</comment>
<name>A0A1Q3BGF6_CEPFO</name>
<dbReference type="Proteomes" id="UP000187406">
    <property type="component" value="Unassembled WGS sequence"/>
</dbReference>